<dbReference type="InterPro" id="IPR025938">
    <property type="entry name" value="RRXRR_dom"/>
</dbReference>
<dbReference type="CDD" id="cd00085">
    <property type="entry name" value="HNHc"/>
    <property type="match status" value="1"/>
</dbReference>
<keyword evidence="3" id="KW-0255">Endonuclease</keyword>
<reference evidence="3 4" key="1">
    <citation type="submission" date="2020-06" db="EMBL/GenBank/DDBJ databases">
        <title>High-quality draft genome of sulfate reducer Desulfobacter latus type strain AcrS2 isolated from marine sediment.</title>
        <authorList>
            <person name="Hoppe M."/>
            <person name="Larsen C.K."/>
            <person name="Marshall I.P.G."/>
            <person name="Schramm A."/>
            <person name="Marietou A.G."/>
        </authorList>
    </citation>
    <scope>NUCLEOTIDE SEQUENCE [LARGE SCALE GENOMIC DNA]</scope>
    <source>
        <strain evidence="3 4">AcRS2</strain>
    </source>
</reference>
<dbReference type="Gene3D" id="1.10.30.50">
    <property type="match status" value="1"/>
</dbReference>
<protein>
    <submittedName>
        <fullName evidence="3">HNH endonuclease</fullName>
    </submittedName>
</protein>
<evidence type="ECO:0000256" key="1">
    <source>
        <dbReference type="SAM" id="MobiDB-lite"/>
    </source>
</evidence>
<feature type="compositionally biased region" description="Basic residues" evidence="1">
    <location>
        <begin position="365"/>
        <end position="379"/>
    </location>
</feature>
<dbReference type="Pfam" id="PF01844">
    <property type="entry name" value="HNH"/>
    <property type="match status" value="1"/>
</dbReference>
<proteinExistence type="predicted"/>
<evidence type="ECO:0000259" key="2">
    <source>
        <dbReference type="SMART" id="SM00507"/>
    </source>
</evidence>
<dbReference type="GO" id="GO:0008270">
    <property type="term" value="F:zinc ion binding"/>
    <property type="evidence" value="ECO:0007669"/>
    <property type="project" value="InterPro"/>
</dbReference>
<feature type="region of interest" description="Disordered" evidence="1">
    <location>
        <begin position="354"/>
        <end position="381"/>
    </location>
</feature>
<name>A0A850T9C5_9BACT</name>
<keyword evidence="3" id="KW-0378">Hydrolase</keyword>
<evidence type="ECO:0000313" key="4">
    <source>
        <dbReference type="Proteomes" id="UP000553343"/>
    </source>
</evidence>
<feature type="domain" description="HNH nuclease" evidence="2">
    <location>
        <begin position="217"/>
        <end position="267"/>
    </location>
</feature>
<dbReference type="SMART" id="SM00507">
    <property type="entry name" value="HNHc"/>
    <property type="match status" value="1"/>
</dbReference>
<dbReference type="GO" id="GO:0004519">
    <property type="term" value="F:endonuclease activity"/>
    <property type="evidence" value="ECO:0007669"/>
    <property type="project" value="UniProtKB-KW"/>
</dbReference>
<dbReference type="RefSeq" id="WP_178366572.1">
    <property type="nucleotide sequence ID" value="NZ_JACADJ010000025.1"/>
</dbReference>
<gene>
    <name evidence="3" type="ORF">HXW94_08995</name>
</gene>
<dbReference type="Proteomes" id="UP000553343">
    <property type="component" value="Unassembled WGS sequence"/>
</dbReference>
<dbReference type="Pfam" id="PF14239">
    <property type="entry name" value="RRXRR"/>
    <property type="match status" value="2"/>
</dbReference>
<dbReference type="InterPro" id="IPR003615">
    <property type="entry name" value="HNH_nuc"/>
</dbReference>
<dbReference type="EMBL" id="JACADJ010000025">
    <property type="protein sequence ID" value="NWH05118.1"/>
    <property type="molecule type" value="Genomic_DNA"/>
</dbReference>
<keyword evidence="3" id="KW-0540">Nuclease</keyword>
<organism evidence="3 4">
    <name type="scientific">Desulfobacter latus</name>
    <dbReference type="NCBI Taxonomy" id="2292"/>
    <lineage>
        <taxon>Bacteria</taxon>
        <taxon>Pseudomonadati</taxon>
        <taxon>Thermodesulfobacteriota</taxon>
        <taxon>Desulfobacteria</taxon>
        <taxon>Desulfobacterales</taxon>
        <taxon>Desulfobacteraceae</taxon>
        <taxon>Desulfobacter</taxon>
    </lineage>
</organism>
<sequence length="469" mass="53643">MKVYVRSQSGKWLMPTNPANARILLKQGEAKVIQRTPFAIQLLYETTEHVQPVTVGIDDGGIQVGISAVSKGKSLFQQEITLRSDIKLKLDTRRQYRRSRRNRKTRYRKSRFLNRKSSIPICKVCGGNAPASQVICRVCLRKVKGIHQKYAGIPKKVFKIPPSIKAKKEAIIRAVKQIPLPVSRIILEDACFDFQAMENPDISGRQYQHGELLYHKNFKQACLVRDKFKCRVCGAESRLQCHHIKPKANGGTDKLSNLMTLCEGCHERHHKDGLKLPRQESTFYISAAHVQQGKNYLQAELSRIVPLRMTFGYITAHYRNKAGIQKSHVNDAVVIADKQADPLDRYIQTKHVQSRKRSLHEATARKGRKTPNRTQKRNNKNVFTLKGFSRWDTVQYKGKVGFISGFTGSSSCYIVDIKGNYIKNPMKKYKQVNLREVSLICKNQTIISQWVEKSPSESKIRKETSRPEN</sequence>
<dbReference type="GO" id="GO:0003676">
    <property type="term" value="F:nucleic acid binding"/>
    <property type="evidence" value="ECO:0007669"/>
    <property type="project" value="InterPro"/>
</dbReference>
<evidence type="ECO:0000313" key="3">
    <source>
        <dbReference type="EMBL" id="NWH05118.1"/>
    </source>
</evidence>
<keyword evidence="4" id="KW-1185">Reference proteome</keyword>
<accession>A0A850T9C5</accession>
<comment type="caution">
    <text evidence="3">The sequence shown here is derived from an EMBL/GenBank/DDBJ whole genome shotgun (WGS) entry which is preliminary data.</text>
</comment>
<dbReference type="AlphaFoldDB" id="A0A850T9C5"/>
<dbReference type="InterPro" id="IPR002711">
    <property type="entry name" value="HNH"/>
</dbReference>